<organism evidence="1 2">
    <name type="scientific">Aggregatibacter actinomycetemcomitans serotype e str. SC1083</name>
    <dbReference type="NCBI Taxonomy" id="907488"/>
    <lineage>
        <taxon>Bacteria</taxon>
        <taxon>Pseudomonadati</taxon>
        <taxon>Pseudomonadota</taxon>
        <taxon>Gammaproteobacteria</taxon>
        <taxon>Pasteurellales</taxon>
        <taxon>Pasteurellaceae</taxon>
        <taxon>Aggregatibacter</taxon>
    </lineage>
</organism>
<comment type="caution">
    <text evidence="1">The sequence shown here is derived from an EMBL/GenBank/DDBJ whole genome shotgun (WGS) entry which is preliminary data.</text>
</comment>
<name>G4A981_AGGAC</name>
<accession>G4A981</accession>
<reference evidence="1 2" key="1">
    <citation type="submission" date="2010-10" db="EMBL/GenBank/DDBJ databases">
        <authorList>
            <person name="Chen C."/>
            <person name="Kittichotirat W."/>
            <person name="Asikainen S."/>
            <person name="Bumgarner R."/>
        </authorList>
    </citation>
    <scope>NUCLEOTIDE SEQUENCE [LARGE SCALE GENOMIC DNA]</scope>
    <source>
        <strain evidence="1 2">SC1083</strain>
    </source>
</reference>
<evidence type="ECO:0000313" key="1">
    <source>
        <dbReference type="EMBL" id="EGY33661.1"/>
    </source>
</evidence>
<dbReference type="PATRIC" id="fig|907488.3.peg.1355"/>
<proteinExistence type="predicted"/>
<dbReference type="Proteomes" id="UP000005508">
    <property type="component" value="Unassembled WGS sequence"/>
</dbReference>
<sequence length="39" mass="4655">MVTTIPCFLFYDLPENKSNTAFFRRLNQFQFFDIAQGFS</sequence>
<protein>
    <submittedName>
        <fullName evidence="1">Uncharacterized protein</fullName>
    </submittedName>
</protein>
<evidence type="ECO:0000313" key="2">
    <source>
        <dbReference type="Proteomes" id="UP000005508"/>
    </source>
</evidence>
<gene>
    <name evidence="1" type="ORF">SC1083_1391</name>
</gene>
<dbReference type="AlphaFoldDB" id="G4A981"/>
<dbReference type="EMBL" id="AEJM01000024">
    <property type="protein sequence ID" value="EGY33661.1"/>
    <property type="molecule type" value="Genomic_DNA"/>
</dbReference>